<keyword evidence="1" id="KW-0812">Transmembrane</keyword>
<keyword evidence="3" id="KW-1185">Reference proteome</keyword>
<dbReference type="RefSeq" id="WP_094090709.1">
    <property type="nucleotide sequence ID" value="NZ_CP016397.1"/>
</dbReference>
<proteinExistence type="predicted"/>
<dbReference type="KEGG" id="lcd:clem_05590"/>
<keyword evidence="1" id="KW-1133">Transmembrane helix</keyword>
<dbReference type="EMBL" id="CP016397">
    <property type="protein sequence ID" value="ASQ45674.1"/>
    <property type="molecule type" value="Genomic_DNA"/>
</dbReference>
<dbReference type="OrthoDB" id="5635690at2"/>
<evidence type="ECO:0000256" key="1">
    <source>
        <dbReference type="SAM" id="Phobius"/>
    </source>
</evidence>
<dbReference type="Proteomes" id="UP000201728">
    <property type="component" value="Chromosome"/>
</dbReference>
<evidence type="ECO:0000313" key="3">
    <source>
        <dbReference type="Proteomes" id="UP000201728"/>
    </source>
</evidence>
<gene>
    <name evidence="2" type="ORF">clem_05590</name>
</gene>
<organism evidence="2 3">
    <name type="scientific">Legionella clemsonensis</name>
    <dbReference type="NCBI Taxonomy" id="1867846"/>
    <lineage>
        <taxon>Bacteria</taxon>
        <taxon>Pseudomonadati</taxon>
        <taxon>Pseudomonadota</taxon>
        <taxon>Gammaproteobacteria</taxon>
        <taxon>Legionellales</taxon>
        <taxon>Legionellaceae</taxon>
        <taxon>Legionella</taxon>
    </lineage>
</organism>
<protein>
    <submittedName>
        <fullName evidence="2">Uncharacterized protein</fullName>
    </submittedName>
</protein>
<keyword evidence="1" id="KW-0472">Membrane</keyword>
<feature type="transmembrane region" description="Helical" evidence="1">
    <location>
        <begin position="114"/>
        <end position="135"/>
    </location>
</feature>
<dbReference type="AlphaFoldDB" id="A0A222P1D8"/>
<reference evidence="3" key="1">
    <citation type="submission" date="2016-07" db="EMBL/GenBank/DDBJ databases">
        <authorList>
            <person name="Florea S."/>
            <person name="Webb J.S."/>
            <person name="Jaromczyk J."/>
            <person name="Schardl C.L."/>
        </authorList>
    </citation>
    <scope>NUCLEOTIDE SEQUENCE [LARGE SCALE GENOMIC DNA]</scope>
    <source>
        <strain evidence="3">CDC-D5610</strain>
    </source>
</reference>
<name>A0A222P1D8_9GAMM</name>
<sequence length="170" mass="19038">MKKLFFYSASSRNKTQIASAPSFISQRNRLSCPAISLYGINTRRWKNKKESLDSKEGEKAISLAKKFESLTIQFAKAHNETNNADIQHIKDDFRDALNQGYQDMKTHRARWKPILANIAIAATGIGLLALIAKYLSTGSTFFSATNRQKMVNSIDQTFDSLSPSNQNKGS</sequence>
<accession>A0A222P1D8</accession>
<evidence type="ECO:0000313" key="2">
    <source>
        <dbReference type="EMBL" id="ASQ45674.1"/>
    </source>
</evidence>